<dbReference type="Proteomes" id="UP000179807">
    <property type="component" value="Unassembled WGS sequence"/>
</dbReference>
<feature type="coiled-coil region" evidence="1">
    <location>
        <begin position="109"/>
        <end position="214"/>
    </location>
</feature>
<comment type="caution">
    <text evidence="2">The sequence shown here is derived from an EMBL/GenBank/DDBJ whole genome shotgun (WGS) entry which is preliminary data.</text>
</comment>
<accession>A0A1J4JHL5</accession>
<dbReference type="RefSeq" id="XP_068351777.1">
    <property type="nucleotide sequence ID" value="XM_068509951.1"/>
</dbReference>
<gene>
    <name evidence="2" type="ORF">TRFO_34918</name>
</gene>
<protein>
    <submittedName>
        <fullName evidence="2">Uncharacterized protein</fullName>
    </submittedName>
</protein>
<reference evidence="2" key="1">
    <citation type="submission" date="2016-10" db="EMBL/GenBank/DDBJ databases">
        <authorList>
            <person name="Benchimol M."/>
            <person name="Almeida L.G."/>
            <person name="Vasconcelos A.T."/>
            <person name="Perreira-Neves A."/>
            <person name="Rosa I.A."/>
            <person name="Tasca T."/>
            <person name="Bogo M.R."/>
            <person name="de Souza W."/>
        </authorList>
    </citation>
    <scope>NUCLEOTIDE SEQUENCE [LARGE SCALE GENOMIC DNA]</scope>
    <source>
        <strain evidence="2">K</strain>
    </source>
</reference>
<evidence type="ECO:0000313" key="3">
    <source>
        <dbReference type="Proteomes" id="UP000179807"/>
    </source>
</evidence>
<keyword evidence="1" id="KW-0175">Coiled coil</keyword>
<evidence type="ECO:0000313" key="2">
    <source>
        <dbReference type="EMBL" id="OHS98640.1"/>
    </source>
</evidence>
<dbReference type="AlphaFoldDB" id="A0A1J4JHL5"/>
<dbReference type="EMBL" id="MLAK01001043">
    <property type="protein sequence ID" value="OHS98640.1"/>
    <property type="molecule type" value="Genomic_DNA"/>
</dbReference>
<dbReference type="GeneID" id="94844655"/>
<feature type="coiled-coil region" evidence="1">
    <location>
        <begin position="427"/>
        <end position="475"/>
    </location>
</feature>
<name>A0A1J4JHL5_9EUKA</name>
<organism evidence="2 3">
    <name type="scientific">Tritrichomonas foetus</name>
    <dbReference type="NCBI Taxonomy" id="1144522"/>
    <lineage>
        <taxon>Eukaryota</taxon>
        <taxon>Metamonada</taxon>
        <taxon>Parabasalia</taxon>
        <taxon>Tritrichomonadida</taxon>
        <taxon>Tritrichomonadidae</taxon>
        <taxon>Tritrichomonas</taxon>
    </lineage>
</organism>
<keyword evidence="3" id="KW-1185">Reference proteome</keyword>
<dbReference type="VEuPathDB" id="TrichDB:TRFO_34918"/>
<feature type="coiled-coil region" evidence="1">
    <location>
        <begin position="346"/>
        <end position="387"/>
    </location>
</feature>
<proteinExistence type="predicted"/>
<sequence length="617" mass="73968">MDERKEAFPDNVFLRGNVTLGNAMRVQIELEEKLNQLRLNNFKMLNELEKRSAECRKKEEIVDIQEKNVKQAIADFRAITQLKLLSIQEEQSNLELTNEAIGNTMKKIVQVVKENAEKIEEEKEKIEELVKFEMTAAQYKDVLETQKKEMNDNIESQIDNQIHTKITWYRNEIENLENQITGIKNRLKVYEDKLNALSRKNEQNMHQINEFNNERQDQHDPNSYDRNREKVVRLQRKTHKIFSIVNNLHQLQTELVSRISTLSARYVKYDVLLQKYNTYLLNIRSNNIESYNLLLSEDDKEKTYELKRFMHKKIRNMNQGISSQTISLQKKINYIVNTKNSHLKDIEDLKQQINEYPRQKQGLKQQKTELDEESQKLDIKYEKMQVKINQINTVLTVASPKKKSKKKLPDFIEHPIKHPQYEQIKYEDELIRKIIQYKEKIIELNVQINQYENDNKELKKRIDRNSNRLISVQNKMKKLWNYTRKNYNHIDIDMTPINRLHVLIDRNVAQISHKSQNITKKRKRIQDKVSLYNNIKGGLGYNFTKKRSYHDNYPIPKQTFDDLEYWIISIEREIMRWEGMHFDESKKYFLQQWNDKFPSILNEAYSSYSYTSSSSNS</sequence>
<evidence type="ECO:0000256" key="1">
    <source>
        <dbReference type="SAM" id="Coils"/>
    </source>
</evidence>